<keyword evidence="4" id="KW-1185">Reference proteome</keyword>
<dbReference type="OrthoDB" id="1798639at2"/>
<comment type="caution">
    <text evidence="3">The sequence shown here is derived from an EMBL/GenBank/DDBJ whole genome shotgun (WGS) entry which is preliminary data.</text>
</comment>
<evidence type="ECO:0000256" key="2">
    <source>
        <dbReference type="SAM" id="Phobius"/>
    </source>
</evidence>
<evidence type="ECO:0000313" key="4">
    <source>
        <dbReference type="Proteomes" id="UP000190188"/>
    </source>
</evidence>
<reference evidence="3 4" key="1">
    <citation type="submission" date="2017-01" db="EMBL/GenBank/DDBJ databases">
        <title>Genome analysis of Paenibacillus selenitrireducens ES3-24.</title>
        <authorList>
            <person name="Xu D."/>
            <person name="Yao R."/>
            <person name="Zheng S."/>
        </authorList>
    </citation>
    <scope>NUCLEOTIDE SEQUENCE [LARGE SCALE GENOMIC DNA]</scope>
    <source>
        <strain evidence="3 4">ES3-24</strain>
    </source>
</reference>
<keyword evidence="2" id="KW-0812">Transmembrane</keyword>
<feature type="compositionally biased region" description="Basic and acidic residues" evidence="1">
    <location>
        <begin position="110"/>
        <end position="135"/>
    </location>
</feature>
<gene>
    <name evidence="3" type="ORF">BVG16_11030</name>
</gene>
<feature type="compositionally biased region" description="Basic and acidic residues" evidence="1">
    <location>
        <begin position="62"/>
        <end position="82"/>
    </location>
</feature>
<evidence type="ECO:0000256" key="1">
    <source>
        <dbReference type="SAM" id="MobiDB-lite"/>
    </source>
</evidence>
<feature type="transmembrane region" description="Helical" evidence="2">
    <location>
        <begin position="13"/>
        <end position="33"/>
    </location>
</feature>
<name>A0A1T2XF06_9BACL</name>
<dbReference type="EMBL" id="MSZX01000004">
    <property type="protein sequence ID" value="OPA78408.1"/>
    <property type="molecule type" value="Genomic_DNA"/>
</dbReference>
<dbReference type="STRING" id="1324314.BVG16_11030"/>
<proteinExistence type="predicted"/>
<keyword evidence="2" id="KW-0472">Membrane</keyword>
<dbReference type="Proteomes" id="UP000190188">
    <property type="component" value="Unassembled WGS sequence"/>
</dbReference>
<protein>
    <submittedName>
        <fullName evidence="3">Uncharacterized protein</fullName>
    </submittedName>
</protein>
<sequence>MEISELIEKIIRFFVQSPILGVLILGLLGSFFAKKKNGNSKNRMPSFGGDRDRPFATESSDSDQRDERDEKRIGNEPYRGFEHTSTSESSYSEFDPMAYDYDLNNEGSMEPERRPERLRIVPAPERPESRSERNTLDLNVTRSELAKSVVWAEILGPPRAKKPYGRR</sequence>
<dbReference type="RefSeq" id="WP_078498679.1">
    <property type="nucleotide sequence ID" value="NZ_MSZX01000004.1"/>
</dbReference>
<feature type="region of interest" description="Disordered" evidence="1">
    <location>
        <begin position="39"/>
        <end position="135"/>
    </location>
</feature>
<accession>A0A1T2XF06</accession>
<feature type="compositionally biased region" description="Low complexity" evidence="1">
    <location>
        <begin position="84"/>
        <end position="93"/>
    </location>
</feature>
<keyword evidence="2" id="KW-1133">Transmembrane helix</keyword>
<dbReference type="AlphaFoldDB" id="A0A1T2XF06"/>
<evidence type="ECO:0000313" key="3">
    <source>
        <dbReference type="EMBL" id="OPA78408.1"/>
    </source>
</evidence>
<organism evidence="3 4">
    <name type="scientific">Paenibacillus selenitireducens</name>
    <dbReference type="NCBI Taxonomy" id="1324314"/>
    <lineage>
        <taxon>Bacteria</taxon>
        <taxon>Bacillati</taxon>
        <taxon>Bacillota</taxon>
        <taxon>Bacilli</taxon>
        <taxon>Bacillales</taxon>
        <taxon>Paenibacillaceae</taxon>
        <taxon>Paenibacillus</taxon>
    </lineage>
</organism>